<comment type="caution">
    <text evidence="1">The sequence shown here is derived from an EMBL/GenBank/DDBJ whole genome shotgun (WGS) entry which is preliminary data.</text>
</comment>
<sequence>MAVLLDDHDNFSLVKNPDDISTVFYPASKSATHTSQQFLTGSEINARLVSVRFFYILCSHF</sequence>
<keyword evidence="2" id="KW-1185">Reference proteome</keyword>
<dbReference type="Proteomes" id="UP000256561">
    <property type="component" value="Unassembled WGS sequence"/>
</dbReference>
<evidence type="ECO:0000313" key="1">
    <source>
        <dbReference type="EMBL" id="RDV26676.1"/>
    </source>
</evidence>
<dbReference type="EMBL" id="QRHA01000004">
    <property type="protein sequence ID" value="RDV26676.1"/>
    <property type="molecule type" value="Genomic_DNA"/>
</dbReference>
<evidence type="ECO:0000313" key="2">
    <source>
        <dbReference type="Proteomes" id="UP000256561"/>
    </source>
</evidence>
<name>A0A3D8M9M1_9ALTE</name>
<reference evidence="2" key="1">
    <citation type="submission" date="2018-08" db="EMBL/GenBank/DDBJ databases">
        <authorList>
            <person name="Zhang J."/>
            <person name="Du Z.-J."/>
        </authorList>
    </citation>
    <scope>NUCLEOTIDE SEQUENCE [LARGE SCALE GENOMIC DNA]</scope>
    <source>
        <strain evidence="2">KCTC 52655</strain>
    </source>
</reference>
<dbReference type="AlphaFoldDB" id="A0A3D8M9M1"/>
<proteinExistence type="predicted"/>
<protein>
    <submittedName>
        <fullName evidence="1">Uncharacterized protein</fullName>
    </submittedName>
</protein>
<gene>
    <name evidence="1" type="ORF">DXV75_06730</name>
</gene>
<organism evidence="1 2">
    <name type="scientific">Alteromonas aestuariivivens</name>
    <dbReference type="NCBI Taxonomy" id="1938339"/>
    <lineage>
        <taxon>Bacteria</taxon>
        <taxon>Pseudomonadati</taxon>
        <taxon>Pseudomonadota</taxon>
        <taxon>Gammaproteobacteria</taxon>
        <taxon>Alteromonadales</taxon>
        <taxon>Alteromonadaceae</taxon>
        <taxon>Alteromonas/Salinimonas group</taxon>
        <taxon>Alteromonas</taxon>
    </lineage>
</organism>
<accession>A0A3D8M9M1</accession>